<sequence length="505" mass="54839">MSRKIFIFDTTLRDGEQSPGASLNSDEKLEIARQLKRLNVDVIEAGFPISSQEDFESVSSIAHEIKGPVICALARAVEADINRASEALKYAEKPMIHTFIGTSDIHIQGQLRKTREQVLEMAVKAVKLAKSYTQEVEFSAMDASRTDTAYLCEIIQAAIEAGATVINVPDTVGYAIPENFGQLIRDIFKNVPDANKVRISIHCHDDLGLASANAISAVKAGATQIECAVNGMGERAGNTALEEVVMTIKTRGDYLDAYTDIKTQEIINTSRLVSRLSGFLVPPNKPVVGSNAFAHSSGIHQDGVLKERSTFEIMLPQDVGLSESEIVLTVRSGRHALRHRLSELGYEIPDDKVNKVYEIFLALADKKKQVYDEDLLAIIQNEIPAAPQTYSLEYMQVIGGTQTPVAVVGLRKGEEAIREVACGDGPLDAVCNAIDKITGVKVELVSYSLNAATKGKDVMGEAIMRIAVNGGKSITGRGASTDIIEASAKAYVNAINKFKNRFCYC</sequence>
<comment type="similarity">
    <text evidence="2 11">Belongs to the alpha-IPM synthase/homocitrate synthase family. LeuA type 1 subfamily.</text>
</comment>
<comment type="caution">
    <text evidence="13">The sequence shown here is derived from an EMBL/GenBank/DDBJ whole genome shotgun (WGS) entry which is preliminary data.</text>
</comment>
<dbReference type="Pfam" id="PF22617">
    <property type="entry name" value="HCS_D2"/>
    <property type="match status" value="1"/>
</dbReference>
<keyword evidence="9 11" id="KW-0464">Manganese</keyword>
<dbReference type="EMBL" id="PFHV01000087">
    <property type="protein sequence ID" value="PIX02898.1"/>
    <property type="molecule type" value="Genomic_DNA"/>
</dbReference>
<evidence type="ECO:0000256" key="6">
    <source>
        <dbReference type="ARBA" id="ARBA00022605"/>
    </source>
</evidence>
<dbReference type="SMART" id="SM00917">
    <property type="entry name" value="LeuA_dimer"/>
    <property type="match status" value="1"/>
</dbReference>
<dbReference type="Proteomes" id="UP000230505">
    <property type="component" value="Unassembled WGS sequence"/>
</dbReference>
<comment type="subunit">
    <text evidence="11">Homodimer.</text>
</comment>
<dbReference type="HAMAP" id="MF_01025">
    <property type="entry name" value="LeuA_type1"/>
    <property type="match status" value="1"/>
</dbReference>
<feature type="domain" description="Pyruvate carboxyltransferase" evidence="12">
    <location>
        <begin position="5"/>
        <end position="267"/>
    </location>
</feature>
<dbReference type="PROSITE" id="PS00815">
    <property type="entry name" value="AIPM_HOMOCIT_SYNTH_1"/>
    <property type="match status" value="1"/>
</dbReference>
<evidence type="ECO:0000256" key="1">
    <source>
        <dbReference type="ARBA" id="ARBA00004689"/>
    </source>
</evidence>
<feature type="region of interest" description="Regulatory domain" evidence="11">
    <location>
        <begin position="391"/>
        <end position="505"/>
    </location>
</feature>
<dbReference type="FunFam" id="3.20.20.70:FF:000010">
    <property type="entry name" value="2-isopropylmalate synthase"/>
    <property type="match status" value="1"/>
</dbReference>
<protein>
    <recommendedName>
        <fullName evidence="4 11">2-isopropylmalate synthase</fullName>
        <ecNumber evidence="3 11">2.3.3.13</ecNumber>
    </recommendedName>
    <alternativeName>
        <fullName evidence="11">Alpha-IPM synthase</fullName>
    </alternativeName>
    <alternativeName>
        <fullName evidence="11">Alpha-isopropylmalate synthase</fullName>
    </alternativeName>
</protein>
<accession>A0A2M7IXL3</accession>
<dbReference type="NCBIfam" id="TIGR00973">
    <property type="entry name" value="leuA_bact"/>
    <property type="match status" value="1"/>
</dbReference>
<dbReference type="InterPro" id="IPR005671">
    <property type="entry name" value="LeuA_bact_synth"/>
</dbReference>
<dbReference type="GO" id="GO:0005737">
    <property type="term" value="C:cytoplasm"/>
    <property type="evidence" value="ECO:0007669"/>
    <property type="project" value="UniProtKB-UniRule"/>
</dbReference>
<keyword evidence="11" id="KW-0963">Cytoplasm</keyword>
<comment type="pathway">
    <text evidence="1 11">Amino-acid biosynthesis; L-leucine biosynthesis; L-leucine from 3-methyl-2-oxobutanoate: step 1/4.</text>
</comment>
<dbReference type="InterPro" id="IPR000891">
    <property type="entry name" value="PYR_CT"/>
</dbReference>
<evidence type="ECO:0000313" key="14">
    <source>
        <dbReference type="Proteomes" id="UP000230505"/>
    </source>
</evidence>
<comment type="cofactor">
    <cofactor evidence="11">
        <name>Mn(2+)</name>
        <dbReference type="ChEBI" id="CHEBI:29035"/>
    </cofactor>
</comment>
<dbReference type="GO" id="GO:0003852">
    <property type="term" value="F:2-isopropylmalate synthase activity"/>
    <property type="evidence" value="ECO:0007669"/>
    <property type="project" value="UniProtKB-UniRule"/>
</dbReference>
<name>A0A2M7IXL3_9BACT</name>
<comment type="function">
    <text evidence="11">Catalyzes the condensation of the acetyl group of acetyl-CoA with 3-methyl-2-oxobutanoate (2-ketoisovalerate) to form 3-carboxy-3-hydroxy-4-methylpentanoate (2-isopropylmalate).</text>
</comment>
<dbReference type="PANTHER" id="PTHR10277:SF9">
    <property type="entry name" value="2-ISOPROPYLMALATE SYNTHASE 1, CHLOROPLASTIC-RELATED"/>
    <property type="match status" value="1"/>
</dbReference>
<feature type="binding site" evidence="11">
    <location>
        <position position="238"/>
    </location>
    <ligand>
        <name>Mn(2+)</name>
        <dbReference type="ChEBI" id="CHEBI:29035"/>
    </ligand>
</feature>
<dbReference type="SUPFAM" id="SSF110921">
    <property type="entry name" value="2-isopropylmalate synthase LeuA, allosteric (dimerisation) domain"/>
    <property type="match status" value="1"/>
</dbReference>
<dbReference type="AlphaFoldDB" id="A0A2M7IXL3"/>
<dbReference type="Pfam" id="PF00682">
    <property type="entry name" value="HMGL-like"/>
    <property type="match status" value="1"/>
</dbReference>
<dbReference type="PANTHER" id="PTHR10277">
    <property type="entry name" value="HOMOCITRATE SYNTHASE-RELATED"/>
    <property type="match status" value="1"/>
</dbReference>
<proteinExistence type="inferred from homology"/>
<evidence type="ECO:0000256" key="7">
    <source>
        <dbReference type="ARBA" id="ARBA00022679"/>
    </source>
</evidence>
<evidence type="ECO:0000256" key="8">
    <source>
        <dbReference type="ARBA" id="ARBA00022723"/>
    </source>
</evidence>
<evidence type="ECO:0000259" key="12">
    <source>
        <dbReference type="PROSITE" id="PS50991"/>
    </source>
</evidence>
<feature type="binding site" evidence="11">
    <location>
        <position position="204"/>
    </location>
    <ligand>
        <name>Mn(2+)</name>
        <dbReference type="ChEBI" id="CHEBI:29035"/>
    </ligand>
</feature>
<dbReference type="InterPro" id="IPR013709">
    <property type="entry name" value="2-isopropylmalate_synth_dimer"/>
</dbReference>
<keyword evidence="10 11" id="KW-0100">Branched-chain amino acid biosynthesis</keyword>
<evidence type="ECO:0000256" key="10">
    <source>
        <dbReference type="ARBA" id="ARBA00023304"/>
    </source>
</evidence>
<dbReference type="PROSITE" id="PS00816">
    <property type="entry name" value="AIPM_HOMOCIT_SYNTH_2"/>
    <property type="match status" value="1"/>
</dbReference>
<dbReference type="InterPro" id="IPR013785">
    <property type="entry name" value="Aldolase_TIM"/>
</dbReference>
<dbReference type="Gene3D" id="3.20.20.70">
    <property type="entry name" value="Aldolase class I"/>
    <property type="match status" value="1"/>
</dbReference>
<keyword evidence="5 11" id="KW-0432">Leucine biosynthesis</keyword>
<keyword evidence="6 11" id="KW-0028">Amino-acid biosynthesis</keyword>
<dbReference type="Pfam" id="PF08502">
    <property type="entry name" value="LeuA_dimer"/>
    <property type="match status" value="1"/>
</dbReference>
<gene>
    <name evidence="11" type="primary">leuA</name>
    <name evidence="13" type="ORF">COZ78_03270</name>
</gene>
<dbReference type="FunFam" id="1.10.238.260:FF:000001">
    <property type="entry name" value="2-isopropylmalate synthase"/>
    <property type="match status" value="1"/>
</dbReference>
<evidence type="ECO:0000256" key="11">
    <source>
        <dbReference type="HAMAP-Rule" id="MF_01025"/>
    </source>
</evidence>
<reference evidence="14" key="1">
    <citation type="submission" date="2017-09" db="EMBL/GenBank/DDBJ databases">
        <title>Depth-based differentiation of microbial function through sediment-hosted aquifers and enrichment of novel symbionts in the deep terrestrial subsurface.</title>
        <authorList>
            <person name="Probst A.J."/>
            <person name="Ladd B."/>
            <person name="Jarett J.K."/>
            <person name="Geller-Mcgrath D.E."/>
            <person name="Sieber C.M.K."/>
            <person name="Emerson J.B."/>
            <person name="Anantharaman K."/>
            <person name="Thomas B.C."/>
            <person name="Malmstrom R."/>
            <person name="Stieglmeier M."/>
            <person name="Klingl A."/>
            <person name="Woyke T."/>
            <person name="Ryan C.M."/>
            <person name="Banfield J.F."/>
        </authorList>
    </citation>
    <scope>NUCLEOTIDE SEQUENCE [LARGE SCALE GENOMIC DNA]</scope>
</reference>
<dbReference type="PROSITE" id="PS50991">
    <property type="entry name" value="PYR_CT"/>
    <property type="match status" value="1"/>
</dbReference>
<keyword evidence="8 11" id="KW-0479">Metal-binding</keyword>
<evidence type="ECO:0000313" key="13">
    <source>
        <dbReference type="EMBL" id="PIX02898.1"/>
    </source>
</evidence>
<feature type="binding site" evidence="11">
    <location>
        <position position="202"/>
    </location>
    <ligand>
        <name>Mn(2+)</name>
        <dbReference type="ChEBI" id="CHEBI:29035"/>
    </ligand>
</feature>
<dbReference type="UniPathway" id="UPA00048">
    <property type="reaction ID" value="UER00070"/>
</dbReference>
<organism evidence="13 14">
    <name type="scientific">bacterium (Candidatus Gribaldobacteria) CG_4_8_14_3_um_filter_42_11</name>
    <dbReference type="NCBI Taxonomy" id="2014267"/>
    <lineage>
        <taxon>Bacteria</taxon>
        <taxon>Candidatus Gribaldobacteria</taxon>
    </lineage>
</organism>
<dbReference type="EC" id="2.3.3.13" evidence="3 11"/>
<dbReference type="Gene3D" id="1.10.238.260">
    <property type="match status" value="1"/>
</dbReference>
<feature type="binding site" evidence="11">
    <location>
        <position position="14"/>
    </location>
    <ligand>
        <name>Mn(2+)</name>
        <dbReference type="ChEBI" id="CHEBI:29035"/>
    </ligand>
</feature>
<dbReference type="GO" id="GO:0009098">
    <property type="term" value="P:L-leucine biosynthetic process"/>
    <property type="evidence" value="ECO:0007669"/>
    <property type="project" value="UniProtKB-UniRule"/>
</dbReference>
<dbReference type="SUPFAM" id="SSF51569">
    <property type="entry name" value="Aldolase"/>
    <property type="match status" value="1"/>
</dbReference>
<evidence type="ECO:0000256" key="5">
    <source>
        <dbReference type="ARBA" id="ARBA00022430"/>
    </source>
</evidence>
<dbReference type="InterPro" id="IPR036230">
    <property type="entry name" value="LeuA_allosteric_dom_sf"/>
</dbReference>
<comment type="catalytic activity">
    <reaction evidence="11">
        <text>3-methyl-2-oxobutanoate + acetyl-CoA + H2O = (2S)-2-isopropylmalate + CoA + H(+)</text>
        <dbReference type="Rhea" id="RHEA:21524"/>
        <dbReference type="ChEBI" id="CHEBI:1178"/>
        <dbReference type="ChEBI" id="CHEBI:11851"/>
        <dbReference type="ChEBI" id="CHEBI:15377"/>
        <dbReference type="ChEBI" id="CHEBI:15378"/>
        <dbReference type="ChEBI" id="CHEBI:57287"/>
        <dbReference type="ChEBI" id="CHEBI:57288"/>
        <dbReference type="EC" id="2.3.3.13"/>
    </reaction>
</comment>
<evidence type="ECO:0000256" key="3">
    <source>
        <dbReference type="ARBA" id="ARBA00012973"/>
    </source>
</evidence>
<dbReference type="CDD" id="cd07940">
    <property type="entry name" value="DRE_TIM_IPMS"/>
    <property type="match status" value="1"/>
</dbReference>
<evidence type="ECO:0000256" key="2">
    <source>
        <dbReference type="ARBA" id="ARBA00009396"/>
    </source>
</evidence>
<dbReference type="GO" id="GO:0030145">
    <property type="term" value="F:manganese ion binding"/>
    <property type="evidence" value="ECO:0007669"/>
    <property type="project" value="UniProtKB-UniRule"/>
</dbReference>
<dbReference type="NCBIfam" id="NF002086">
    <property type="entry name" value="PRK00915.1-3"/>
    <property type="match status" value="1"/>
</dbReference>
<dbReference type="InterPro" id="IPR050073">
    <property type="entry name" value="2-IPM_HCS-like"/>
</dbReference>
<dbReference type="InterPro" id="IPR054691">
    <property type="entry name" value="LeuA/HCS_post-cat"/>
</dbReference>
<keyword evidence="7 11" id="KW-0808">Transferase</keyword>
<dbReference type="GO" id="GO:0003985">
    <property type="term" value="F:acetyl-CoA C-acetyltransferase activity"/>
    <property type="evidence" value="ECO:0007669"/>
    <property type="project" value="UniProtKB-UniRule"/>
</dbReference>
<evidence type="ECO:0000256" key="9">
    <source>
        <dbReference type="ARBA" id="ARBA00023211"/>
    </source>
</evidence>
<dbReference type="Gene3D" id="3.30.160.270">
    <property type="match status" value="1"/>
</dbReference>
<evidence type="ECO:0000256" key="4">
    <source>
        <dbReference type="ARBA" id="ARBA00018198"/>
    </source>
</evidence>
<dbReference type="InterPro" id="IPR002034">
    <property type="entry name" value="AIPM/Hcit_synth_CS"/>
</dbReference>